<dbReference type="Proteomes" id="UP000446866">
    <property type="component" value="Unassembled WGS sequence"/>
</dbReference>
<organism evidence="10 11">
    <name type="scientific">Anaerotruncus colihominis</name>
    <dbReference type="NCBI Taxonomy" id="169435"/>
    <lineage>
        <taxon>Bacteria</taxon>
        <taxon>Bacillati</taxon>
        <taxon>Bacillota</taxon>
        <taxon>Clostridia</taxon>
        <taxon>Eubacteriales</taxon>
        <taxon>Oscillospiraceae</taxon>
        <taxon>Anaerotruncus</taxon>
    </lineage>
</organism>
<evidence type="ECO:0000256" key="3">
    <source>
        <dbReference type="ARBA" id="ARBA00022448"/>
    </source>
</evidence>
<reference evidence="10 11" key="1">
    <citation type="submission" date="2018-08" db="EMBL/GenBank/DDBJ databases">
        <title>Murine metabolic-syndrome-specific gut microbial biobank.</title>
        <authorList>
            <person name="Liu C."/>
        </authorList>
    </citation>
    <scope>NUCLEOTIDE SEQUENCE [LARGE SCALE GENOMIC DNA]</scope>
    <source>
        <strain evidence="10 11">28</strain>
    </source>
</reference>
<name>A0A845QJX0_9FIRM</name>
<keyword evidence="6 8" id="KW-1133">Transmembrane helix</keyword>
<sequence>MNTIKEIIKDHYDYRKQLFKLAKAEIIKTYKGAALGWSWAMIRPAIQIFVFWFAFSIGLRKGNPVEGYPFFLWLIAGMIPWFYMKDMIQGGSACLRRHTHLITKIKFPISTIPTFVSISLFVVHIGLLIIVILIYMAFGYMPDIYYFQLPFYMALMFVFFTAWGLFAGVLSAMSRDFLNLVKALTTALFWMSGILYDVNTIEISWLRTVLLYNPITLIDNGFRNCFIYKRWFWETPQEMLNFVIAYTVMGFFAIWAYKKLRKDIPDVL</sequence>
<accession>A0A845QJX0</accession>
<keyword evidence="5 8" id="KW-0812">Transmembrane</keyword>
<dbReference type="InterPro" id="IPR047817">
    <property type="entry name" value="ABC2_TM_bact-type"/>
</dbReference>
<keyword evidence="11" id="KW-1185">Reference proteome</keyword>
<feature type="transmembrane region" description="Helical" evidence="8">
    <location>
        <begin position="67"/>
        <end position="84"/>
    </location>
</feature>
<evidence type="ECO:0000256" key="5">
    <source>
        <dbReference type="ARBA" id="ARBA00022692"/>
    </source>
</evidence>
<evidence type="ECO:0000259" key="9">
    <source>
        <dbReference type="PROSITE" id="PS51012"/>
    </source>
</evidence>
<dbReference type="GO" id="GO:0015920">
    <property type="term" value="P:lipopolysaccharide transport"/>
    <property type="evidence" value="ECO:0007669"/>
    <property type="project" value="TreeGrafter"/>
</dbReference>
<feature type="transmembrane region" description="Helical" evidence="8">
    <location>
        <begin position="33"/>
        <end position="55"/>
    </location>
</feature>
<comment type="caution">
    <text evidence="10">The sequence shown here is derived from an EMBL/GenBank/DDBJ whole genome shotgun (WGS) entry which is preliminary data.</text>
</comment>
<evidence type="ECO:0000256" key="4">
    <source>
        <dbReference type="ARBA" id="ARBA00022475"/>
    </source>
</evidence>
<feature type="transmembrane region" description="Helical" evidence="8">
    <location>
        <begin position="150"/>
        <end position="170"/>
    </location>
</feature>
<dbReference type="Pfam" id="PF01061">
    <property type="entry name" value="ABC2_membrane"/>
    <property type="match status" value="1"/>
</dbReference>
<evidence type="ECO:0000256" key="7">
    <source>
        <dbReference type="ARBA" id="ARBA00023136"/>
    </source>
</evidence>
<dbReference type="AlphaFoldDB" id="A0A845QJX0"/>
<dbReference type="GO" id="GO:0140359">
    <property type="term" value="F:ABC-type transporter activity"/>
    <property type="evidence" value="ECO:0007669"/>
    <property type="project" value="InterPro"/>
</dbReference>
<dbReference type="EMBL" id="QXWK01000008">
    <property type="protein sequence ID" value="NBH60987.1"/>
    <property type="molecule type" value="Genomic_DNA"/>
</dbReference>
<evidence type="ECO:0000256" key="6">
    <source>
        <dbReference type="ARBA" id="ARBA00022989"/>
    </source>
</evidence>
<comment type="subcellular location">
    <subcellularLocation>
        <location evidence="1 8">Cell membrane</location>
        <topology evidence="1 8">Multi-pass membrane protein</topology>
    </subcellularLocation>
</comment>
<feature type="transmembrane region" description="Helical" evidence="8">
    <location>
        <begin position="105"/>
        <end position="138"/>
    </location>
</feature>
<protein>
    <recommendedName>
        <fullName evidence="8">Transport permease protein</fullName>
    </recommendedName>
</protein>
<feature type="domain" description="ABC transmembrane type-2" evidence="9">
    <location>
        <begin position="35"/>
        <end position="260"/>
    </location>
</feature>
<dbReference type="PANTHER" id="PTHR30413">
    <property type="entry name" value="INNER MEMBRANE TRANSPORT PERMEASE"/>
    <property type="match status" value="1"/>
</dbReference>
<dbReference type="InterPro" id="IPR013525">
    <property type="entry name" value="ABC2_TM"/>
</dbReference>
<feature type="transmembrane region" description="Helical" evidence="8">
    <location>
        <begin position="177"/>
        <end position="196"/>
    </location>
</feature>
<evidence type="ECO:0000256" key="2">
    <source>
        <dbReference type="ARBA" id="ARBA00007783"/>
    </source>
</evidence>
<dbReference type="GO" id="GO:0005886">
    <property type="term" value="C:plasma membrane"/>
    <property type="evidence" value="ECO:0007669"/>
    <property type="project" value="UniProtKB-SubCell"/>
</dbReference>
<feature type="transmembrane region" description="Helical" evidence="8">
    <location>
        <begin position="239"/>
        <end position="257"/>
    </location>
</feature>
<dbReference type="PROSITE" id="PS51012">
    <property type="entry name" value="ABC_TM2"/>
    <property type="match status" value="1"/>
</dbReference>
<keyword evidence="3 8" id="KW-0813">Transport</keyword>
<keyword evidence="4 8" id="KW-1003">Cell membrane</keyword>
<dbReference type="RefSeq" id="WP_160201263.1">
    <property type="nucleotide sequence ID" value="NZ_QXWK01000008.1"/>
</dbReference>
<evidence type="ECO:0000256" key="8">
    <source>
        <dbReference type="RuleBase" id="RU361157"/>
    </source>
</evidence>
<comment type="similarity">
    <text evidence="2 8">Belongs to the ABC-2 integral membrane protein family.</text>
</comment>
<evidence type="ECO:0000256" key="1">
    <source>
        <dbReference type="ARBA" id="ARBA00004651"/>
    </source>
</evidence>
<evidence type="ECO:0000313" key="10">
    <source>
        <dbReference type="EMBL" id="NBH60987.1"/>
    </source>
</evidence>
<gene>
    <name evidence="10" type="ORF">D0435_04890</name>
</gene>
<keyword evidence="7 8" id="KW-0472">Membrane</keyword>
<dbReference type="PANTHER" id="PTHR30413:SF10">
    <property type="entry name" value="CAPSULE POLYSACCHARIDE EXPORT INNER-MEMBRANE PROTEIN CTRC"/>
    <property type="match status" value="1"/>
</dbReference>
<proteinExistence type="inferred from homology"/>
<evidence type="ECO:0000313" key="11">
    <source>
        <dbReference type="Proteomes" id="UP000446866"/>
    </source>
</evidence>